<sequence length="157" mass="17899">MAASSHYCFFEQNTRTKLFSPYSVQRWKREFVSDVANASPDNNSAFSILHLIARHDELIQKDMTRRFFERESWTGVMLTRSESGGGACEFGSASSNRNSDDGVELKREWFMRIEFAGYAQSQCRIRDFGRDGGKWNGDDGELVSDGKGIEQKNVCDK</sequence>
<evidence type="ECO:0000256" key="1">
    <source>
        <dbReference type="SAM" id="MobiDB-lite"/>
    </source>
</evidence>
<keyword evidence="3" id="KW-1185">Reference proteome</keyword>
<evidence type="ECO:0000313" key="3">
    <source>
        <dbReference type="Proteomes" id="UP001281761"/>
    </source>
</evidence>
<comment type="caution">
    <text evidence="2">The sequence shown here is derived from an EMBL/GenBank/DDBJ whole genome shotgun (WGS) entry which is preliminary data.</text>
</comment>
<feature type="compositionally biased region" description="Basic and acidic residues" evidence="1">
    <location>
        <begin position="147"/>
        <end position="157"/>
    </location>
</feature>
<gene>
    <name evidence="2" type="ORF">BLNAU_4362</name>
</gene>
<evidence type="ECO:0000313" key="2">
    <source>
        <dbReference type="EMBL" id="KAK2960707.1"/>
    </source>
</evidence>
<accession>A0ABQ9YAA8</accession>
<feature type="region of interest" description="Disordered" evidence="1">
    <location>
        <begin position="135"/>
        <end position="157"/>
    </location>
</feature>
<dbReference type="Proteomes" id="UP001281761">
    <property type="component" value="Unassembled WGS sequence"/>
</dbReference>
<proteinExistence type="predicted"/>
<reference evidence="2 3" key="1">
    <citation type="journal article" date="2022" name="bioRxiv">
        <title>Genomics of Preaxostyla Flagellates Illuminates Evolutionary Transitions and the Path Towards Mitochondrial Loss.</title>
        <authorList>
            <person name="Novak L.V.F."/>
            <person name="Treitli S.C."/>
            <person name="Pyrih J."/>
            <person name="Halakuc P."/>
            <person name="Pipaliya S.V."/>
            <person name="Vacek V."/>
            <person name="Brzon O."/>
            <person name="Soukal P."/>
            <person name="Eme L."/>
            <person name="Dacks J.B."/>
            <person name="Karnkowska A."/>
            <person name="Elias M."/>
            <person name="Hampl V."/>
        </authorList>
    </citation>
    <scope>NUCLEOTIDE SEQUENCE [LARGE SCALE GENOMIC DNA]</scope>
    <source>
        <strain evidence="2">NAU3</strain>
        <tissue evidence="2">Gut</tissue>
    </source>
</reference>
<dbReference type="EMBL" id="JARBJD010000021">
    <property type="protein sequence ID" value="KAK2960707.1"/>
    <property type="molecule type" value="Genomic_DNA"/>
</dbReference>
<protein>
    <submittedName>
        <fullName evidence="2">Uncharacterized protein</fullName>
    </submittedName>
</protein>
<name>A0ABQ9YAA8_9EUKA</name>
<organism evidence="2 3">
    <name type="scientific">Blattamonas nauphoetae</name>
    <dbReference type="NCBI Taxonomy" id="2049346"/>
    <lineage>
        <taxon>Eukaryota</taxon>
        <taxon>Metamonada</taxon>
        <taxon>Preaxostyla</taxon>
        <taxon>Oxymonadida</taxon>
        <taxon>Blattamonas</taxon>
    </lineage>
</organism>